<dbReference type="Gene3D" id="3.40.30.10">
    <property type="entry name" value="Glutaredoxin"/>
    <property type="match status" value="1"/>
</dbReference>
<keyword evidence="2" id="KW-1133">Transmembrane helix</keyword>
<evidence type="ECO:0000313" key="4">
    <source>
        <dbReference type="EMBL" id="SEP85774.1"/>
    </source>
</evidence>
<organism evidence="4 5">
    <name type="scientific">Ectothiorhodospira magna</name>
    <dbReference type="NCBI Taxonomy" id="867345"/>
    <lineage>
        <taxon>Bacteria</taxon>
        <taxon>Pseudomonadati</taxon>
        <taxon>Pseudomonadota</taxon>
        <taxon>Gammaproteobacteria</taxon>
        <taxon>Chromatiales</taxon>
        <taxon>Ectothiorhodospiraceae</taxon>
        <taxon>Ectothiorhodospira</taxon>
    </lineage>
</organism>
<dbReference type="InterPro" id="IPR000866">
    <property type="entry name" value="AhpC/TSA"/>
</dbReference>
<evidence type="ECO:0000259" key="3">
    <source>
        <dbReference type="PROSITE" id="PS51352"/>
    </source>
</evidence>
<protein>
    <submittedName>
        <fullName evidence="4">Peroxiredoxin</fullName>
    </submittedName>
</protein>
<dbReference type="GO" id="GO:0015036">
    <property type="term" value="F:disulfide oxidoreductase activity"/>
    <property type="evidence" value="ECO:0007669"/>
    <property type="project" value="UniProtKB-ARBA"/>
</dbReference>
<proteinExistence type="predicted"/>
<gene>
    <name evidence="4" type="ORF">SAMN05421693_10843</name>
</gene>
<reference evidence="4 5" key="1">
    <citation type="submission" date="2016-10" db="EMBL/GenBank/DDBJ databases">
        <authorList>
            <person name="de Groot N.N."/>
        </authorList>
    </citation>
    <scope>NUCLEOTIDE SEQUENCE [LARGE SCALE GENOMIC DNA]</scope>
    <source>
        <strain evidence="4 5">B7-7</strain>
    </source>
</reference>
<name>A0A1H9B9Z1_9GAMM</name>
<dbReference type="AlphaFoldDB" id="A0A1H9B9Z1"/>
<dbReference type="RefSeq" id="WP_090205005.1">
    <property type="nucleotide sequence ID" value="NZ_FOFO01000008.1"/>
</dbReference>
<dbReference type="PROSITE" id="PS00194">
    <property type="entry name" value="THIOREDOXIN_1"/>
    <property type="match status" value="1"/>
</dbReference>
<dbReference type="SUPFAM" id="SSF52833">
    <property type="entry name" value="Thioredoxin-like"/>
    <property type="match status" value="1"/>
</dbReference>
<evidence type="ECO:0000256" key="2">
    <source>
        <dbReference type="SAM" id="Phobius"/>
    </source>
</evidence>
<dbReference type="InterPro" id="IPR050553">
    <property type="entry name" value="Thioredoxin_ResA/DsbE_sf"/>
</dbReference>
<feature type="domain" description="Thioredoxin" evidence="3">
    <location>
        <begin position="51"/>
        <end position="191"/>
    </location>
</feature>
<dbReference type="InterPro" id="IPR036249">
    <property type="entry name" value="Thioredoxin-like_sf"/>
</dbReference>
<evidence type="ECO:0000313" key="5">
    <source>
        <dbReference type="Proteomes" id="UP000199496"/>
    </source>
</evidence>
<keyword evidence="1" id="KW-0676">Redox-active center</keyword>
<dbReference type="Pfam" id="PF00578">
    <property type="entry name" value="AhpC-TSA"/>
    <property type="match status" value="1"/>
</dbReference>
<dbReference type="PANTHER" id="PTHR42852">
    <property type="entry name" value="THIOL:DISULFIDE INTERCHANGE PROTEIN DSBE"/>
    <property type="match status" value="1"/>
</dbReference>
<feature type="transmembrane region" description="Helical" evidence="2">
    <location>
        <begin position="13"/>
        <end position="37"/>
    </location>
</feature>
<dbReference type="PANTHER" id="PTHR42852:SF17">
    <property type="entry name" value="THIOREDOXIN-LIKE PROTEIN HI_1115"/>
    <property type="match status" value="1"/>
</dbReference>
<dbReference type="Proteomes" id="UP000199496">
    <property type="component" value="Unassembled WGS sequence"/>
</dbReference>
<dbReference type="OrthoDB" id="9788279at2"/>
<sequence length="191" mass="21169">MPRFPSNVVSFRYLLPVLLLVLILGFGTVAGFGLGLFSSDRTANSELTGAGMLGQYRPDFVLPDMQGQTRTIAEWDQQVVLINFWATWCPPCRKEMPTFVAMQEAHAAAGFTIVAVAIDEPQAVQDFMDTHGVNFPVLIGEDDAMAVAHRYGNRFGSLPYSVLLDREGHIRYIHAGELTQATLERELQPLL</sequence>
<dbReference type="GO" id="GO:0016209">
    <property type="term" value="F:antioxidant activity"/>
    <property type="evidence" value="ECO:0007669"/>
    <property type="project" value="InterPro"/>
</dbReference>
<dbReference type="InterPro" id="IPR013766">
    <property type="entry name" value="Thioredoxin_domain"/>
</dbReference>
<keyword evidence="2" id="KW-0812">Transmembrane</keyword>
<dbReference type="EMBL" id="FOFO01000008">
    <property type="protein sequence ID" value="SEP85774.1"/>
    <property type="molecule type" value="Genomic_DNA"/>
</dbReference>
<dbReference type="PROSITE" id="PS51352">
    <property type="entry name" value="THIOREDOXIN_2"/>
    <property type="match status" value="1"/>
</dbReference>
<dbReference type="CDD" id="cd02966">
    <property type="entry name" value="TlpA_like_family"/>
    <property type="match status" value="1"/>
</dbReference>
<accession>A0A1H9B9Z1</accession>
<keyword evidence="5" id="KW-1185">Reference proteome</keyword>
<dbReference type="InterPro" id="IPR017937">
    <property type="entry name" value="Thioredoxin_CS"/>
</dbReference>
<evidence type="ECO:0000256" key="1">
    <source>
        <dbReference type="ARBA" id="ARBA00023284"/>
    </source>
</evidence>
<keyword evidence="2" id="KW-0472">Membrane</keyword>
<dbReference type="STRING" id="867345.SAMN05421693_10843"/>